<dbReference type="InterPro" id="IPR002223">
    <property type="entry name" value="Kunitz_BPTI"/>
</dbReference>
<evidence type="ECO:0000313" key="8">
    <source>
        <dbReference type="EMBL" id="VDN23732.1"/>
    </source>
</evidence>
<accession>A0A183DZP7</accession>
<dbReference type="FunFam" id="4.10.410.10:FF:000020">
    <property type="entry name" value="Collagen, type VI, alpha 3"/>
    <property type="match status" value="1"/>
</dbReference>
<dbReference type="PROSITE" id="PS00280">
    <property type="entry name" value="BPTI_KUNITZ_1"/>
    <property type="match status" value="2"/>
</dbReference>
<dbReference type="Pfam" id="PF00014">
    <property type="entry name" value="Kunitz_BPTI"/>
    <property type="match status" value="3"/>
</dbReference>
<feature type="compositionally biased region" description="Basic and acidic residues" evidence="6">
    <location>
        <begin position="206"/>
        <end position="216"/>
    </location>
</feature>
<feature type="region of interest" description="Disordered" evidence="6">
    <location>
        <begin position="198"/>
        <end position="249"/>
    </location>
</feature>
<feature type="domain" description="BPTI/Kunitz inhibitor" evidence="7">
    <location>
        <begin position="42"/>
        <end position="92"/>
    </location>
</feature>
<dbReference type="PROSITE" id="PS50279">
    <property type="entry name" value="BPTI_KUNITZ_2"/>
    <property type="match status" value="3"/>
</dbReference>
<dbReference type="SMART" id="SM00131">
    <property type="entry name" value="KU"/>
    <property type="match status" value="3"/>
</dbReference>
<dbReference type="Proteomes" id="UP000271098">
    <property type="component" value="Unassembled WGS sequence"/>
</dbReference>
<keyword evidence="9" id="KW-1185">Reference proteome</keyword>
<evidence type="ECO:0000256" key="2">
    <source>
        <dbReference type="ARBA" id="ARBA00022525"/>
    </source>
</evidence>
<reference evidence="8 9" key="2">
    <citation type="submission" date="2018-11" db="EMBL/GenBank/DDBJ databases">
        <authorList>
            <consortium name="Pathogen Informatics"/>
        </authorList>
    </citation>
    <scope>NUCLEOTIDE SEQUENCE [LARGE SCALE GENOMIC DNA]</scope>
</reference>
<evidence type="ECO:0000313" key="10">
    <source>
        <dbReference type="WBParaSite" id="GPUH_0001420601-mRNA-1"/>
    </source>
</evidence>
<dbReference type="SUPFAM" id="SSF57362">
    <property type="entry name" value="BPTI-like"/>
    <property type="match status" value="3"/>
</dbReference>
<keyword evidence="2" id="KW-0964">Secreted</keyword>
<sequence length="329" mass="35643">MFTTARPRQLRWPVYPMALGFGKAYLSVVPRQPAPTDLGNICEHPIDPGDCTGVFHRFAFDSATGDCRPFTYSGCGGNGNNFGSALECRNKCIKQKMMLGADVCQHPIEIGECSGVFPRFAFDLSSNECRSFTYGGCGGNGNNFGTLAECRTTCVRAQPPAVAQCPPVDVSQCVEPCVVFSNRRGCQECVCPLARPESENVLSGPPKEEHESDVSESHPPADTAPGGAHAAGENQPQRNVVETESDSFSSADAFSRVNSVTELGEKCAQPVDAGPCKNFIERWFFDVSSGLCQPFRYGGCAGNRNHFFSKHECEIHCARFLSKLKAITQ</sequence>
<dbReference type="InterPro" id="IPR050098">
    <property type="entry name" value="TFPI/VKTCI-like"/>
</dbReference>
<dbReference type="GO" id="GO:0005615">
    <property type="term" value="C:extracellular space"/>
    <property type="evidence" value="ECO:0007669"/>
    <property type="project" value="TreeGrafter"/>
</dbReference>
<evidence type="ECO:0000256" key="6">
    <source>
        <dbReference type="SAM" id="MobiDB-lite"/>
    </source>
</evidence>
<dbReference type="PRINTS" id="PR00759">
    <property type="entry name" value="BASICPTASE"/>
</dbReference>
<dbReference type="Gene3D" id="4.10.410.10">
    <property type="entry name" value="Pancreatic trypsin inhibitor Kunitz domain"/>
    <property type="match status" value="3"/>
</dbReference>
<evidence type="ECO:0000256" key="5">
    <source>
        <dbReference type="ARBA" id="ARBA00023157"/>
    </source>
</evidence>
<dbReference type="EMBL" id="UYRT01081003">
    <property type="protein sequence ID" value="VDN23732.1"/>
    <property type="molecule type" value="Genomic_DNA"/>
</dbReference>
<keyword evidence="5" id="KW-1015">Disulfide bond</keyword>
<dbReference type="FunFam" id="4.10.410.10:FF:000006">
    <property type="entry name" value="Serine peptidase inhibitor, Kunitz type 1"/>
    <property type="match status" value="1"/>
</dbReference>
<dbReference type="CDD" id="cd00109">
    <property type="entry name" value="Kunitz-type"/>
    <property type="match status" value="1"/>
</dbReference>
<keyword evidence="3" id="KW-0646">Protease inhibitor</keyword>
<feature type="domain" description="BPTI/Kunitz inhibitor" evidence="7">
    <location>
        <begin position="267"/>
        <end position="317"/>
    </location>
</feature>
<dbReference type="AlphaFoldDB" id="A0A183DZP7"/>
<evidence type="ECO:0000259" key="7">
    <source>
        <dbReference type="PROSITE" id="PS50279"/>
    </source>
</evidence>
<dbReference type="GO" id="GO:0004867">
    <property type="term" value="F:serine-type endopeptidase inhibitor activity"/>
    <property type="evidence" value="ECO:0007669"/>
    <property type="project" value="UniProtKB-KW"/>
</dbReference>
<proteinExistence type="predicted"/>
<keyword evidence="4" id="KW-0722">Serine protease inhibitor</keyword>
<evidence type="ECO:0000256" key="3">
    <source>
        <dbReference type="ARBA" id="ARBA00022690"/>
    </source>
</evidence>
<dbReference type="OrthoDB" id="4473401at2759"/>
<gene>
    <name evidence="8" type="ORF">GPUH_LOCUS14187</name>
</gene>
<protein>
    <submittedName>
        <fullName evidence="10">Kunitz/Bovine pancreatic trypsin inhibitor domain protein</fullName>
    </submittedName>
</protein>
<dbReference type="WBParaSite" id="GPUH_0001420601-mRNA-1">
    <property type="protein sequence ID" value="GPUH_0001420601-mRNA-1"/>
    <property type="gene ID" value="GPUH_0001420601"/>
</dbReference>
<dbReference type="PANTHER" id="PTHR10083:SF381">
    <property type="entry name" value="BPTI_KUNITZ INHIBITOR DOMAIN-CONTAINING PROTEIN"/>
    <property type="match status" value="1"/>
</dbReference>
<organism evidence="10">
    <name type="scientific">Gongylonema pulchrum</name>
    <dbReference type="NCBI Taxonomy" id="637853"/>
    <lineage>
        <taxon>Eukaryota</taxon>
        <taxon>Metazoa</taxon>
        <taxon>Ecdysozoa</taxon>
        <taxon>Nematoda</taxon>
        <taxon>Chromadorea</taxon>
        <taxon>Rhabditida</taxon>
        <taxon>Spirurina</taxon>
        <taxon>Spiruromorpha</taxon>
        <taxon>Spiruroidea</taxon>
        <taxon>Gongylonematidae</taxon>
        <taxon>Gongylonema</taxon>
    </lineage>
</organism>
<evidence type="ECO:0000256" key="4">
    <source>
        <dbReference type="ARBA" id="ARBA00022900"/>
    </source>
</evidence>
<feature type="domain" description="BPTI/Kunitz inhibitor" evidence="7">
    <location>
        <begin position="104"/>
        <end position="154"/>
    </location>
</feature>
<dbReference type="InterPro" id="IPR036880">
    <property type="entry name" value="Kunitz_BPTI_sf"/>
</dbReference>
<dbReference type="InterPro" id="IPR020901">
    <property type="entry name" value="Prtase_inh_Kunz-CS"/>
</dbReference>
<comment type="subcellular location">
    <subcellularLocation>
        <location evidence="1">Secreted</location>
    </subcellularLocation>
</comment>
<evidence type="ECO:0000313" key="9">
    <source>
        <dbReference type="Proteomes" id="UP000271098"/>
    </source>
</evidence>
<name>A0A183DZP7_9BILA</name>
<dbReference type="PANTHER" id="PTHR10083">
    <property type="entry name" value="KUNITZ-TYPE PROTEASE INHIBITOR-RELATED"/>
    <property type="match status" value="1"/>
</dbReference>
<evidence type="ECO:0000256" key="1">
    <source>
        <dbReference type="ARBA" id="ARBA00004613"/>
    </source>
</evidence>
<reference evidence="10" key="1">
    <citation type="submission" date="2016-06" db="UniProtKB">
        <authorList>
            <consortium name="WormBaseParasite"/>
        </authorList>
    </citation>
    <scope>IDENTIFICATION</scope>
</reference>